<accession>A0A1E3BGF5</accession>
<evidence type="ECO:0000313" key="6">
    <source>
        <dbReference type="Proteomes" id="UP000094569"/>
    </source>
</evidence>
<keyword evidence="6" id="KW-1185">Reference proteome</keyword>
<dbReference type="STRING" id="573508.A0A1E3BGF5"/>
<keyword evidence="3" id="KW-0539">Nucleus</keyword>
<gene>
    <name evidence="5" type="ORF">SI65_05028</name>
</gene>
<name>A0A1E3BGF5_ASPCR</name>
<proteinExistence type="inferred from homology"/>
<feature type="compositionally biased region" description="Polar residues" evidence="4">
    <location>
        <begin position="1"/>
        <end position="20"/>
    </location>
</feature>
<dbReference type="OrthoDB" id="417678at2759"/>
<comment type="caution">
    <text evidence="5">The sequence shown here is derived from an EMBL/GenBank/DDBJ whole genome shotgun (WGS) entry which is preliminary data.</text>
</comment>
<dbReference type="Pfam" id="PF05186">
    <property type="entry name" value="Dpy-30"/>
    <property type="match status" value="1"/>
</dbReference>
<organism evidence="5 6">
    <name type="scientific">Aspergillus cristatus</name>
    <name type="common">Chinese Fuzhuan brick tea-fermentation fungus</name>
    <name type="synonym">Eurotium cristatum</name>
    <dbReference type="NCBI Taxonomy" id="573508"/>
    <lineage>
        <taxon>Eukaryota</taxon>
        <taxon>Fungi</taxon>
        <taxon>Dikarya</taxon>
        <taxon>Ascomycota</taxon>
        <taxon>Pezizomycotina</taxon>
        <taxon>Eurotiomycetes</taxon>
        <taxon>Eurotiomycetidae</taxon>
        <taxon>Eurotiales</taxon>
        <taxon>Aspergillaceae</taxon>
        <taxon>Aspergillus</taxon>
        <taxon>Aspergillus subgen. Aspergillus</taxon>
    </lineage>
</organism>
<dbReference type="EMBL" id="JXNT01000004">
    <property type="protein sequence ID" value="ODM20042.1"/>
    <property type="molecule type" value="Genomic_DNA"/>
</dbReference>
<protein>
    <recommendedName>
        <fullName evidence="7">COMPASS component SDC1</fullName>
    </recommendedName>
</protein>
<feature type="region of interest" description="Disordered" evidence="4">
    <location>
        <begin position="1"/>
        <end position="44"/>
    </location>
</feature>
<dbReference type="CDD" id="cd22965">
    <property type="entry name" value="DD_DPY30_SDC1"/>
    <property type="match status" value="1"/>
</dbReference>
<comment type="similarity">
    <text evidence="2">Belongs to the dpy-30 family.</text>
</comment>
<dbReference type="AlphaFoldDB" id="A0A1E3BGF5"/>
<evidence type="ECO:0000256" key="1">
    <source>
        <dbReference type="ARBA" id="ARBA00004123"/>
    </source>
</evidence>
<evidence type="ECO:0000256" key="2">
    <source>
        <dbReference type="ARBA" id="ARBA00010849"/>
    </source>
</evidence>
<evidence type="ECO:0000256" key="4">
    <source>
        <dbReference type="SAM" id="MobiDB-lite"/>
    </source>
</evidence>
<reference evidence="5 6" key="1">
    <citation type="journal article" date="2016" name="BMC Genomics">
        <title>Comparative genomic and transcriptomic analyses of the Fuzhuan brick tea-fermentation fungus Aspergillus cristatus.</title>
        <authorList>
            <person name="Ge Y."/>
            <person name="Wang Y."/>
            <person name="Liu Y."/>
            <person name="Tan Y."/>
            <person name="Ren X."/>
            <person name="Zhang X."/>
            <person name="Hyde K.D."/>
            <person name="Liu Y."/>
            <person name="Liu Z."/>
        </authorList>
    </citation>
    <scope>NUCLEOTIDE SEQUENCE [LARGE SCALE GENOMIC DNA]</scope>
    <source>
        <strain evidence="5 6">GZAAS20.1005</strain>
    </source>
</reference>
<dbReference type="GO" id="GO:0005634">
    <property type="term" value="C:nucleus"/>
    <property type="evidence" value="ECO:0007669"/>
    <property type="project" value="UniProtKB-SubCell"/>
</dbReference>
<feature type="compositionally biased region" description="Low complexity" evidence="4">
    <location>
        <begin position="21"/>
        <end position="35"/>
    </location>
</feature>
<comment type="subcellular location">
    <subcellularLocation>
        <location evidence="1">Nucleus</location>
    </subcellularLocation>
</comment>
<dbReference type="InterPro" id="IPR049629">
    <property type="entry name" value="DPY30_SDC1_DD"/>
</dbReference>
<evidence type="ECO:0000256" key="3">
    <source>
        <dbReference type="ARBA" id="ARBA00023242"/>
    </source>
</evidence>
<dbReference type="InterPro" id="IPR007858">
    <property type="entry name" value="Dpy-30_motif"/>
</dbReference>
<evidence type="ECO:0008006" key="7">
    <source>
        <dbReference type="Google" id="ProtNLM"/>
    </source>
</evidence>
<sequence>MANESPLASTPVANDSLTIPQTQTQTQAAQVQSQTPGRPGGAPARVYMNEKIVPYLLEGMKGVAKEQPANPLRVLGEFLIQKSAEVEGKSPE</sequence>
<evidence type="ECO:0000313" key="5">
    <source>
        <dbReference type="EMBL" id="ODM20042.1"/>
    </source>
</evidence>
<dbReference type="Proteomes" id="UP000094569">
    <property type="component" value="Unassembled WGS sequence"/>
</dbReference>
<dbReference type="VEuPathDB" id="FungiDB:SI65_05028"/>
<dbReference type="Gene3D" id="1.20.890.10">
    <property type="entry name" value="cAMP-dependent protein kinase regulatory subunit, dimerization-anchoring domain"/>
    <property type="match status" value="1"/>
</dbReference>